<feature type="coiled-coil region" evidence="1">
    <location>
        <begin position="379"/>
        <end position="440"/>
    </location>
</feature>
<dbReference type="SMART" id="SM00857">
    <property type="entry name" value="Resolvase"/>
    <property type="match status" value="1"/>
</dbReference>
<gene>
    <name evidence="4" type="ORF">SPACI_040910</name>
</gene>
<dbReference type="Pfam" id="PF13408">
    <property type="entry name" value="Zn_ribbon_recom"/>
    <property type="match status" value="1"/>
</dbReference>
<dbReference type="InterPro" id="IPR036162">
    <property type="entry name" value="Resolvase-like_N_sf"/>
</dbReference>
<dbReference type="InterPro" id="IPR025827">
    <property type="entry name" value="Zn_ribbon_recom_dom"/>
</dbReference>
<keyword evidence="5" id="KW-1185">Reference proteome</keyword>
<dbReference type="PANTHER" id="PTHR30461:SF23">
    <property type="entry name" value="DNA RECOMBINASE-RELATED"/>
    <property type="match status" value="1"/>
</dbReference>
<name>A0ABZ3J787_SPOA4</name>
<dbReference type="InterPro" id="IPR006119">
    <property type="entry name" value="Resolv_N"/>
</dbReference>
<accession>A0ABZ3J787</accession>
<evidence type="ECO:0000313" key="4">
    <source>
        <dbReference type="EMBL" id="XFO73983.1"/>
    </source>
</evidence>
<reference evidence="4" key="1">
    <citation type="submission" date="2024-05" db="EMBL/GenBank/DDBJ databases">
        <title>Isolation and characterization of Sporomusa carbonis sp. nov., a carboxydotrophic hydrogenogen in the genus of Sporomusa isolated from a charcoal burning pile.</title>
        <authorList>
            <person name="Boeer T."/>
            <person name="Rosenbaum F."/>
            <person name="Eysell L."/>
            <person name="Mueller V."/>
            <person name="Daniel R."/>
            <person name="Poehlein A."/>
        </authorList>
    </citation>
    <scope>NUCLEOTIDE SEQUENCE [LARGE SCALE GENOMIC DNA]</scope>
    <source>
        <strain evidence="4">DSM 3132</strain>
    </source>
</reference>
<dbReference type="SUPFAM" id="SSF53041">
    <property type="entry name" value="Resolvase-like"/>
    <property type="match status" value="1"/>
</dbReference>
<sequence>MSFLKAKLRVVLYARYSSDNQREESITAQLRAGREYCKRKGYIIVKEYIDEAFTARTDNRPAFQEMMADAKKGAFDLIIFHKIDRNARDEYDYYRYKAQLQKLGVSYEYVTQNIDDSPEGNMMESMLVGMAAYYSRNLSKEVKKGMRENGFQAKHNGGKPPLGYDVDHSTQKLVINEAEANIVRLIFARRASGISYGKIIEELNSLGYKTKLGNPFGKNSLHDLLKNKKYIGTYVFGRVSGGHDKPRNSHNDSDSKIEKANTIPAIISEDIFLQVQNRMSKDKHVPGVAKAKEIYTLSGLVYCECGAKMVGSRVTSRGNVYSYYRCDKQQRTLNNCGVGRIKKAELEQKVLNKIDTEILSPEGVIRLINLYNNSISDLMKLSTERLSQLKSLKKELEEKINKLLDLAEQTTLDDILKERYKNSVAQLETTKEEIKKIEQSSTVFLTKEQVSETINSLTKLERTPENIRSLFEICVKKIVVKKDEVLIDLCFASEWWRRGESNSCPKALLHRSLRAQSVI</sequence>
<evidence type="ECO:0000256" key="1">
    <source>
        <dbReference type="SAM" id="Coils"/>
    </source>
</evidence>
<evidence type="ECO:0000259" key="3">
    <source>
        <dbReference type="PROSITE" id="PS51737"/>
    </source>
</evidence>
<dbReference type="InterPro" id="IPR011109">
    <property type="entry name" value="DNA_bind_recombinase_dom"/>
</dbReference>
<dbReference type="InterPro" id="IPR038109">
    <property type="entry name" value="DNA_bind_recomb_sf"/>
</dbReference>
<dbReference type="Gene3D" id="3.40.50.1390">
    <property type="entry name" value="Resolvase, N-terminal catalytic domain"/>
    <property type="match status" value="1"/>
</dbReference>
<evidence type="ECO:0008006" key="6">
    <source>
        <dbReference type="Google" id="ProtNLM"/>
    </source>
</evidence>
<dbReference type="Proteomes" id="UP000216052">
    <property type="component" value="Chromosome"/>
</dbReference>
<dbReference type="EMBL" id="CP155571">
    <property type="protein sequence ID" value="XFO73983.1"/>
    <property type="molecule type" value="Genomic_DNA"/>
</dbReference>
<feature type="domain" description="Recombinase" evidence="3">
    <location>
        <begin position="161"/>
        <end position="285"/>
    </location>
</feature>
<evidence type="ECO:0000313" key="5">
    <source>
        <dbReference type="Proteomes" id="UP000216052"/>
    </source>
</evidence>
<dbReference type="InterPro" id="IPR050639">
    <property type="entry name" value="SSR_resolvase"/>
</dbReference>
<organism evidence="4 5">
    <name type="scientific">Sporomusa acidovorans (strain ATCC 49682 / DSM 3132 / Mol)</name>
    <dbReference type="NCBI Taxonomy" id="1123286"/>
    <lineage>
        <taxon>Bacteria</taxon>
        <taxon>Bacillati</taxon>
        <taxon>Bacillota</taxon>
        <taxon>Negativicutes</taxon>
        <taxon>Selenomonadales</taxon>
        <taxon>Sporomusaceae</taxon>
        <taxon>Sporomusa</taxon>
    </lineage>
</organism>
<feature type="domain" description="Resolvase/invertase-type recombinase catalytic" evidence="2">
    <location>
        <begin position="9"/>
        <end position="157"/>
    </location>
</feature>
<dbReference type="Pfam" id="PF00239">
    <property type="entry name" value="Resolvase"/>
    <property type="match status" value="1"/>
</dbReference>
<protein>
    <recommendedName>
        <fullName evidence="6">Transposon gamma-delta resolvase</fullName>
    </recommendedName>
</protein>
<dbReference type="Gene3D" id="3.90.1750.20">
    <property type="entry name" value="Putative Large Serine Recombinase, Chain B, Domain 2"/>
    <property type="match status" value="1"/>
</dbReference>
<dbReference type="PROSITE" id="PS51737">
    <property type="entry name" value="RECOMBINASE_DNA_BIND"/>
    <property type="match status" value="1"/>
</dbReference>
<dbReference type="Pfam" id="PF07508">
    <property type="entry name" value="Recombinase"/>
    <property type="match status" value="1"/>
</dbReference>
<keyword evidence="1" id="KW-0175">Coiled coil</keyword>
<dbReference type="PANTHER" id="PTHR30461">
    <property type="entry name" value="DNA-INVERTASE FROM LAMBDOID PROPHAGE"/>
    <property type="match status" value="1"/>
</dbReference>
<dbReference type="PROSITE" id="PS51736">
    <property type="entry name" value="RECOMBINASES_3"/>
    <property type="match status" value="1"/>
</dbReference>
<dbReference type="CDD" id="cd00338">
    <property type="entry name" value="Ser_Recombinase"/>
    <property type="match status" value="1"/>
</dbReference>
<proteinExistence type="predicted"/>
<evidence type="ECO:0000259" key="2">
    <source>
        <dbReference type="PROSITE" id="PS51736"/>
    </source>
</evidence>